<evidence type="ECO:0000256" key="2">
    <source>
        <dbReference type="RuleBase" id="RU362097"/>
    </source>
</evidence>
<dbReference type="GO" id="GO:0005886">
    <property type="term" value="C:plasma membrane"/>
    <property type="evidence" value="ECO:0007669"/>
    <property type="project" value="UniProtKB-SubCell"/>
</dbReference>
<gene>
    <name evidence="3" type="ORF">RZN69_14135</name>
</gene>
<sequence>MNLLNPSLQSNSRCGKPTLLAVGLLCLTLLTSCTVGPDYEKPVETPPVNYRYGEAADSSELVSPEWWLAYSDVRLNELIDQAMAQSPTLAAALARVDRAAATIGVARSELFPQVDFFTSAARDRVSGNTGGFFSSPNSRNEYSTSLGLAWEIDMWGRVRRLTDAAVAETEAEVDAYAYALVLLQSNVAEAYFRVLVIDRSIGILEKTVAGRLELLELAEIRQRSGLGDDLELAQARTEWATAVAELEAFRRERAISENALAVLTGNFPDNLTITPNLEWEPSIPASPIVVPSDLLERRPDIAEAERLVAAASEIIGARIAEYYPRIQINGNVGFAASDASSWFTRNALFGSLGPSLELPLLTGDLTKSRVEQAKAEYSEILSLYREQVLEAFRGVEDALASLLFLKREIASQSIAAEAADTAARLARQRFESGLVNYLEVIDTERISLTTNLRLNQIRGEQIAAQLELIRNLGGGWKSDDIGEDESQLR</sequence>
<dbReference type="SUPFAM" id="SSF56954">
    <property type="entry name" value="Outer membrane efflux proteins (OEP)"/>
    <property type="match status" value="1"/>
</dbReference>
<keyword evidence="2" id="KW-1134">Transmembrane beta strand</keyword>
<dbReference type="AlphaFoldDB" id="A0AAQ3L898"/>
<evidence type="ECO:0000313" key="4">
    <source>
        <dbReference type="Proteomes" id="UP001304300"/>
    </source>
</evidence>
<keyword evidence="4" id="KW-1185">Reference proteome</keyword>
<dbReference type="InterPro" id="IPR003423">
    <property type="entry name" value="OMP_efflux"/>
</dbReference>
<comment type="similarity">
    <text evidence="1 2">Belongs to the outer membrane factor (OMF) (TC 1.B.17) family.</text>
</comment>
<proteinExistence type="inferred from homology"/>
<keyword evidence="2" id="KW-0472">Membrane</keyword>
<comment type="subcellular location">
    <subcellularLocation>
        <location evidence="2">Cell membrane</location>
        <topology evidence="2">Lipid-anchor</topology>
    </subcellularLocation>
</comment>
<dbReference type="PANTHER" id="PTHR30203">
    <property type="entry name" value="OUTER MEMBRANE CATION EFFLUX PROTEIN"/>
    <property type="match status" value="1"/>
</dbReference>
<dbReference type="GO" id="GO:0015562">
    <property type="term" value="F:efflux transmembrane transporter activity"/>
    <property type="evidence" value="ECO:0007669"/>
    <property type="project" value="InterPro"/>
</dbReference>
<keyword evidence="2" id="KW-0564">Palmitate</keyword>
<dbReference type="RefSeq" id="WP_317831763.1">
    <property type="nucleotide sequence ID" value="NZ_CP136920.1"/>
</dbReference>
<keyword evidence="2" id="KW-0449">Lipoprotein</keyword>
<keyword evidence="2" id="KW-0812">Transmembrane</keyword>
<reference evidence="3 4" key="1">
    <citation type="submission" date="2023-10" db="EMBL/GenBank/DDBJ databases">
        <title>Rubellicoccus peritrichatus gen. nov., sp. nov., isolated from an algae of coral reef tank.</title>
        <authorList>
            <person name="Luo J."/>
        </authorList>
    </citation>
    <scope>NUCLEOTIDE SEQUENCE [LARGE SCALE GENOMIC DNA]</scope>
    <source>
        <strain evidence="3 4">CR14</strain>
    </source>
</reference>
<dbReference type="InterPro" id="IPR010131">
    <property type="entry name" value="MdtP/NodT-like"/>
</dbReference>
<dbReference type="Pfam" id="PF02321">
    <property type="entry name" value="OEP"/>
    <property type="match status" value="2"/>
</dbReference>
<name>A0AAQ3L898_9BACT</name>
<evidence type="ECO:0000256" key="1">
    <source>
        <dbReference type="ARBA" id="ARBA00007613"/>
    </source>
</evidence>
<dbReference type="Proteomes" id="UP001304300">
    <property type="component" value="Chromosome"/>
</dbReference>
<protein>
    <submittedName>
        <fullName evidence="3">Efflux transporter outer membrane subunit</fullName>
    </submittedName>
</protein>
<dbReference type="PANTHER" id="PTHR30203:SF33">
    <property type="entry name" value="BLR4455 PROTEIN"/>
    <property type="match status" value="1"/>
</dbReference>
<dbReference type="NCBIfam" id="TIGR01845">
    <property type="entry name" value="outer_NodT"/>
    <property type="match status" value="1"/>
</dbReference>
<dbReference type="Gene3D" id="1.20.1600.10">
    <property type="entry name" value="Outer membrane efflux proteins (OEP)"/>
    <property type="match status" value="1"/>
</dbReference>
<accession>A0AAQ3L898</accession>
<dbReference type="EMBL" id="CP136920">
    <property type="protein sequence ID" value="WOO39759.1"/>
    <property type="molecule type" value="Genomic_DNA"/>
</dbReference>
<dbReference type="Gene3D" id="2.20.200.10">
    <property type="entry name" value="Outer membrane efflux proteins (OEP)"/>
    <property type="match status" value="1"/>
</dbReference>
<organism evidence="3 4">
    <name type="scientific">Rubellicoccus peritrichatus</name>
    <dbReference type="NCBI Taxonomy" id="3080537"/>
    <lineage>
        <taxon>Bacteria</taxon>
        <taxon>Pseudomonadati</taxon>
        <taxon>Verrucomicrobiota</taxon>
        <taxon>Opitutia</taxon>
        <taxon>Puniceicoccales</taxon>
        <taxon>Cerasicoccaceae</taxon>
        <taxon>Rubellicoccus</taxon>
    </lineage>
</organism>
<evidence type="ECO:0000313" key="3">
    <source>
        <dbReference type="EMBL" id="WOO39759.1"/>
    </source>
</evidence>
<dbReference type="KEGG" id="puo:RZN69_14135"/>